<dbReference type="EMBL" id="JBFRUW010000022">
    <property type="protein sequence ID" value="MFA0568264.1"/>
    <property type="molecule type" value="Genomic_DNA"/>
</dbReference>
<sequence>MNLFLVTSPFQYLCAVEAKKSYNTSGNILLLVEQPREPGISHLAHIYNESEWDHVIHVTRKQRSFSVPKAIKQAKKLNPSKKFQHFFHGEYNAWRTKLILKNLNINTEVYFDDGSLTLSEYDRHIKTHNSFYRPRLVNDMVIRLQGLSAIGKLPMSKNLQIFTMFNINAPIVHIVQNKFEALRQRYNLNVPSVFDDSLALFLGQGSIGCDGTKKDNYLDLIKRFAKKTGKPILYAPHRTENPEVRELVKTIPNLTYHDSSFPIEIEIAEKGLSITDIGGVSSTALFSLKLIYPNIRIYTADQTKDDYLNPISYDEILLMTQQLKDLQVELF</sequence>
<dbReference type="Pfam" id="PF07388">
    <property type="entry name" value="A-2_8-polyST"/>
    <property type="match status" value="1"/>
</dbReference>
<protein>
    <submittedName>
        <fullName evidence="1">Polysialyltransferase family glycosyltransferase</fullName>
    </submittedName>
</protein>
<keyword evidence="2" id="KW-1185">Reference proteome</keyword>
<evidence type="ECO:0000313" key="2">
    <source>
        <dbReference type="Proteomes" id="UP001570417"/>
    </source>
</evidence>
<name>A0ABV4NB70_9VIBR</name>
<dbReference type="RefSeq" id="WP_273294926.1">
    <property type="nucleotide sequence ID" value="NZ_JBFRUW010000022.1"/>
</dbReference>
<gene>
    <name evidence="1" type="ORF">AB4566_08240</name>
</gene>
<organism evidence="1 2">
    <name type="scientific">Vibrio gallaecicus</name>
    <dbReference type="NCBI Taxonomy" id="552386"/>
    <lineage>
        <taxon>Bacteria</taxon>
        <taxon>Pseudomonadati</taxon>
        <taxon>Pseudomonadota</taxon>
        <taxon>Gammaproteobacteria</taxon>
        <taxon>Vibrionales</taxon>
        <taxon>Vibrionaceae</taxon>
        <taxon>Vibrio</taxon>
    </lineage>
</organism>
<accession>A0ABV4NB70</accession>
<evidence type="ECO:0000313" key="1">
    <source>
        <dbReference type="EMBL" id="MFA0568264.1"/>
    </source>
</evidence>
<dbReference type="Proteomes" id="UP001570417">
    <property type="component" value="Unassembled WGS sequence"/>
</dbReference>
<dbReference type="InterPro" id="IPR010866">
    <property type="entry name" value="A-2_8-polyST"/>
</dbReference>
<comment type="caution">
    <text evidence="1">The sequence shown here is derived from an EMBL/GenBank/DDBJ whole genome shotgun (WGS) entry which is preliminary data.</text>
</comment>
<proteinExistence type="predicted"/>
<reference evidence="1 2" key="1">
    <citation type="journal article" date="2024" name="ISME J.">
        <title>Tailless and filamentous prophages are predominant in marine Vibrio.</title>
        <authorList>
            <person name="Steensen K."/>
            <person name="Seneca J."/>
            <person name="Bartlau N."/>
            <person name="Yu X.A."/>
            <person name="Hussain F.A."/>
            <person name="Polz M.F."/>
        </authorList>
    </citation>
    <scope>NUCLEOTIDE SEQUENCE [LARGE SCALE GENOMIC DNA]</scope>
    <source>
        <strain evidence="1 2">10N.222.51.A1</strain>
    </source>
</reference>